<feature type="binding site" evidence="7">
    <location>
        <position position="172"/>
    </location>
    <ligand>
        <name>Mg(2+)</name>
        <dbReference type="ChEBI" id="CHEBI:18420"/>
    </ligand>
</feature>
<dbReference type="HAMAP" id="MF_01454">
    <property type="entry name" value="GTPase_Obg"/>
    <property type="match status" value="1"/>
</dbReference>
<keyword evidence="6 7" id="KW-0342">GTP-binding</keyword>
<dbReference type="InterPro" id="IPR006074">
    <property type="entry name" value="GTP1-OBG_CS"/>
</dbReference>
<evidence type="ECO:0000256" key="7">
    <source>
        <dbReference type="HAMAP-Rule" id="MF_01454"/>
    </source>
</evidence>
<dbReference type="GO" id="GO:0003924">
    <property type="term" value="F:GTPase activity"/>
    <property type="evidence" value="ECO:0007669"/>
    <property type="project" value="UniProtKB-UniRule"/>
</dbReference>
<dbReference type="InterPro" id="IPR036726">
    <property type="entry name" value="GTP1_OBG_dom_sf"/>
</dbReference>
<dbReference type="PANTHER" id="PTHR11702">
    <property type="entry name" value="DEVELOPMENTALLY REGULATED GTP-BINDING PROTEIN-RELATED"/>
    <property type="match status" value="1"/>
</dbReference>
<proteinExistence type="inferred from homology"/>
<accession>A0A2H0KA46</accession>
<feature type="binding site" evidence="7">
    <location>
        <begin position="165"/>
        <end position="172"/>
    </location>
    <ligand>
        <name>GTP</name>
        <dbReference type="ChEBI" id="CHEBI:37565"/>
    </ligand>
</feature>
<evidence type="ECO:0000256" key="5">
    <source>
        <dbReference type="ARBA" id="ARBA00022842"/>
    </source>
</evidence>
<comment type="function">
    <text evidence="7">An essential GTPase which binds GTP, GDP and possibly (p)ppGpp with moderate affinity, with high nucleotide exchange rates and a fairly low GTP hydrolysis rate. Plays a role in control of the cell cycle, stress response, ribosome biogenesis and in those bacteria that undergo differentiation, in morphogenesis control.</text>
</comment>
<dbReference type="PROSITE" id="PS51710">
    <property type="entry name" value="G_OBG"/>
    <property type="match status" value="1"/>
</dbReference>
<feature type="binding site" evidence="7">
    <location>
        <begin position="274"/>
        <end position="277"/>
    </location>
    <ligand>
        <name>GTP</name>
        <dbReference type="ChEBI" id="CHEBI:37565"/>
    </ligand>
</feature>
<dbReference type="GO" id="GO:0042254">
    <property type="term" value="P:ribosome biogenesis"/>
    <property type="evidence" value="ECO:0007669"/>
    <property type="project" value="UniProtKB-UniRule"/>
</dbReference>
<comment type="cofactor">
    <cofactor evidence="7">
        <name>Mg(2+)</name>
        <dbReference type="ChEBI" id="CHEBI:18420"/>
    </cofactor>
</comment>
<dbReference type="PROSITE" id="PS51883">
    <property type="entry name" value="OBG"/>
    <property type="match status" value="1"/>
</dbReference>
<reference evidence="10 11" key="1">
    <citation type="submission" date="2017-09" db="EMBL/GenBank/DDBJ databases">
        <title>Depth-based differentiation of microbial function through sediment-hosted aquifers and enrichment of novel symbionts in the deep terrestrial subsurface.</title>
        <authorList>
            <person name="Probst A.J."/>
            <person name="Ladd B."/>
            <person name="Jarett J.K."/>
            <person name="Geller-Mcgrath D.E."/>
            <person name="Sieber C.M."/>
            <person name="Emerson J.B."/>
            <person name="Anantharaman K."/>
            <person name="Thomas B.C."/>
            <person name="Malmstrom R."/>
            <person name="Stieglmeier M."/>
            <person name="Klingl A."/>
            <person name="Woyke T."/>
            <person name="Ryan C.M."/>
            <person name="Banfield J.F."/>
        </authorList>
    </citation>
    <scope>NUCLEOTIDE SEQUENCE [LARGE SCALE GENOMIC DNA]</scope>
    <source>
        <strain evidence="10">CG11_big_fil_rev_8_21_14_0_20_46_11</strain>
    </source>
</reference>
<dbReference type="InterPro" id="IPR006169">
    <property type="entry name" value="GTP1_OBG_dom"/>
</dbReference>
<dbReference type="Pfam" id="PF01018">
    <property type="entry name" value="GTP1_OBG"/>
    <property type="match status" value="1"/>
</dbReference>
<dbReference type="Gene3D" id="3.40.50.300">
    <property type="entry name" value="P-loop containing nucleotide triphosphate hydrolases"/>
    <property type="match status" value="1"/>
</dbReference>
<dbReference type="PANTHER" id="PTHR11702:SF31">
    <property type="entry name" value="MITOCHONDRIAL RIBOSOME-ASSOCIATED GTPASE 2"/>
    <property type="match status" value="1"/>
</dbReference>
<dbReference type="InterPro" id="IPR006073">
    <property type="entry name" value="GTP-bd"/>
</dbReference>
<dbReference type="InterPro" id="IPR027417">
    <property type="entry name" value="P-loop_NTPase"/>
</dbReference>
<evidence type="ECO:0000256" key="1">
    <source>
        <dbReference type="ARBA" id="ARBA00007699"/>
    </source>
</evidence>
<dbReference type="NCBIfam" id="NF008956">
    <property type="entry name" value="PRK12299.1"/>
    <property type="match status" value="1"/>
</dbReference>
<dbReference type="Pfam" id="PF01926">
    <property type="entry name" value="MMR_HSR1"/>
    <property type="match status" value="1"/>
</dbReference>
<dbReference type="EC" id="3.6.5.-" evidence="7"/>
<evidence type="ECO:0000259" key="9">
    <source>
        <dbReference type="PROSITE" id="PS51883"/>
    </source>
</evidence>
<evidence type="ECO:0000313" key="11">
    <source>
        <dbReference type="Proteomes" id="UP000229342"/>
    </source>
</evidence>
<dbReference type="Gene3D" id="2.70.210.12">
    <property type="entry name" value="GTP1/OBG domain"/>
    <property type="match status" value="1"/>
</dbReference>
<evidence type="ECO:0000256" key="2">
    <source>
        <dbReference type="ARBA" id="ARBA00022490"/>
    </source>
</evidence>
<dbReference type="Proteomes" id="UP000229342">
    <property type="component" value="Unassembled WGS sequence"/>
</dbReference>
<evidence type="ECO:0000259" key="8">
    <source>
        <dbReference type="PROSITE" id="PS51710"/>
    </source>
</evidence>
<comment type="subunit">
    <text evidence="7">Monomer.</text>
</comment>
<dbReference type="CDD" id="cd01898">
    <property type="entry name" value="Obg"/>
    <property type="match status" value="1"/>
</dbReference>
<feature type="binding site" evidence="7">
    <location>
        <begin position="207"/>
        <end position="210"/>
    </location>
    <ligand>
        <name>GTP</name>
        <dbReference type="ChEBI" id="CHEBI:37565"/>
    </ligand>
</feature>
<comment type="caution">
    <text evidence="10">The sequence shown here is derived from an EMBL/GenBank/DDBJ whole genome shotgun (WGS) entry which is preliminary data.</text>
</comment>
<organism evidence="10 11">
    <name type="scientific">Candidatus Taylorbacteria bacterium CG11_big_fil_rev_8_21_14_0_20_46_11</name>
    <dbReference type="NCBI Taxonomy" id="1975025"/>
    <lineage>
        <taxon>Bacteria</taxon>
        <taxon>Candidatus Tayloriibacteriota</taxon>
    </lineage>
</organism>
<keyword evidence="4 7" id="KW-0378">Hydrolase</keyword>
<evidence type="ECO:0000313" key="10">
    <source>
        <dbReference type="EMBL" id="PIQ68087.1"/>
    </source>
</evidence>
<dbReference type="InterPro" id="IPR014100">
    <property type="entry name" value="GTP-bd_Obg/CgtA"/>
</dbReference>
<evidence type="ECO:0000256" key="3">
    <source>
        <dbReference type="ARBA" id="ARBA00022741"/>
    </source>
</evidence>
<name>A0A2H0KA46_9BACT</name>
<comment type="subcellular location">
    <subcellularLocation>
        <location evidence="7">Cytoplasm</location>
    </subcellularLocation>
</comment>
<dbReference type="PIRSF" id="PIRSF002401">
    <property type="entry name" value="GTP_bd_Obg/CgtA"/>
    <property type="match status" value="1"/>
</dbReference>
<keyword evidence="2 7" id="KW-0963">Cytoplasm</keyword>
<feature type="domain" description="Obg" evidence="9">
    <location>
        <begin position="1"/>
        <end position="158"/>
    </location>
</feature>
<dbReference type="PROSITE" id="PS00905">
    <property type="entry name" value="GTP1_OBG"/>
    <property type="match status" value="1"/>
</dbReference>
<dbReference type="SUPFAM" id="SSF82051">
    <property type="entry name" value="Obg GTP-binding protein N-terminal domain"/>
    <property type="match status" value="1"/>
</dbReference>
<evidence type="ECO:0000256" key="4">
    <source>
        <dbReference type="ARBA" id="ARBA00022801"/>
    </source>
</evidence>
<dbReference type="AlphaFoldDB" id="A0A2H0KA46"/>
<dbReference type="GO" id="GO:0005737">
    <property type="term" value="C:cytoplasm"/>
    <property type="evidence" value="ECO:0007669"/>
    <property type="project" value="UniProtKB-SubCell"/>
</dbReference>
<dbReference type="SUPFAM" id="SSF52540">
    <property type="entry name" value="P-loop containing nucleoside triphosphate hydrolases"/>
    <property type="match status" value="1"/>
</dbReference>
<protein>
    <recommendedName>
        <fullName evidence="7">GTPase Obg</fullName>
        <ecNumber evidence="7">3.6.5.-</ecNumber>
    </recommendedName>
    <alternativeName>
        <fullName evidence="7">GTP-binding protein Obg</fullName>
    </alternativeName>
</protein>
<feature type="binding site" evidence="7">
    <location>
        <begin position="302"/>
        <end position="304"/>
    </location>
    <ligand>
        <name>GTP</name>
        <dbReference type="ChEBI" id="CHEBI:37565"/>
    </ligand>
</feature>
<dbReference type="NCBIfam" id="TIGR02729">
    <property type="entry name" value="Obg_CgtA"/>
    <property type="match status" value="1"/>
</dbReference>
<gene>
    <name evidence="7" type="primary">obg</name>
    <name evidence="10" type="ORF">COV91_05995</name>
</gene>
<feature type="binding site" evidence="7">
    <location>
        <begin position="190"/>
        <end position="194"/>
    </location>
    <ligand>
        <name>GTP</name>
        <dbReference type="ChEBI" id="CHEBI:37565"/>
    </ligand>
</feature>
<dbReference type="GO" id="GO:0005525">
    <property type="term" value="F:GTP binding"/>
    <property type="evidence" value="ECO:0007669"/>
    <property type="project" value="UniProtKB-UniRule"/>
</dbReference>
<feature type="domain" description="OBG-type G" evidence="8">
    <location>
        <begin position="159"/>
        <end position="321"/>
    </location>
</feature>
<dbReference type="GO" id="GO:0000287">
    <property type="term" value="F:magnesium ion binding"/>
    <property type="evidence" value="ECO:0007669"/>
    <property type="project" value="InterPro"/>
</dbReference>
<dbReference type="InterPro" id="IPR045086">
    <property type="entry name" value="OBG_GTPase"/>
</dbReference>
<sequence length="323" mass="34747">MAFVDEVILHLKAGDGGNGVISWLHEKGKEYMGPAGGDGGKGGDMYFTAVRNVARLASYRYGNLFVADNGGSGQRKSMHGKNGKDRELEVPIGSIITNKKTGRTYELLTEGEKVKVLHGGKGGLGNEHFKGSTNIRPDQCTPGKAGDEADFHVELRLFADAGLIGLPNAGKSSLLNEITRANVKVAGYAFTTLEPNLGALHGYVIADIPGLIEGASEGKGLGIKFLKHITRTKLLLHCISLEQEDVLKTYKVVRRELEAFSPELAKKKEVVILTKTDIVDSATIKKAVTLFKKEKMNALAVSAIDDKCIKAFKESLVDILAKG</sequence>
<keyword evidence="5 7" id="KW-0460">Magnesium</keyword>
<dbReference type="InterPro" id="IPR031167">
    <property type="entry name" value="G_OBG"/>
</dbReference>
<keyword evidence="3 7" id="KW-0547">Nucleotide-binding</keyword>
<dbReference type="PRINTS" id="PR00326">
    <property type="entry name" value="GTP1OBG"/>
</dbReference>
<dbReference type="EMBL" id="PCVG01000081">
    <property type="protein sequence ID" value="PIQ68087.1"/>
    <property type="molecule type" value="Genomic_DNA"/>
</dbReference>
<comment type="similarity">
    <text evidence="1 7">Belongs to the TRAFAC class OBG-HflX-like GTPase superfamily. OBG GTPase family.</text>
</comment>
<feature type="binding site" evidence="7">
    <location>
        <position position="192"/>
    </location>
    <ligand>
        <name>Mg(2+)</name>
        <dbReference type="ChEBI" id="CHEBI:18420"/>
    </ligand>
</feature>
<evidence type="ECO:0000256" key="6">
    <source>
        <dbReference type="ARBA" id="ARBA00023134"/>
    </source>
</evidence>
<keyword evidence="7" id="KW-0479">Metal-binding</keyword>
<dbReference type="FunFam" id="2.70.210.12:FF:000001">
    <property type="entry name" value="GTPase Obg"/>
    <property type="match status" value="1"/>
</dbReference>